<evidence type="ECO:0000313" key="3">
    <source>
        <dbReference type="Proteomes" id="UP000294562"/>
    </source>
</evidence>
<dbReference type="Gene3D" id="2.30.110.10">
    <property type="entry name" value="Electron Transport, Fmn-binding Protein, Chain A"/>
    <property type="match status" value="1"/>
</dbReference>
<protein>
    <submittedName>
        <fullName evidence="2">Pyridoxamine 5-phosphate oxidase</fullName>
    </submittedName>
</protein>
<sequence length="168" mass="17831">MADTSPINPTTDDARELACKLLREARYGAVGVSDPATGAPQVSRIAVATAPDGQPLTLISDLSAHTVALKQSPACSLLVGEPGTRGDPLTHPRITLACRAEFIAHGGPGWANLREHYLQQHPKSRLYIDFTDFSFARLVVDTAALNGGFGKAFHLTADDLGLTARTQT</sequence>
<evidence type="ECO:0000313" key="2">
    <source>
        <dbReference type="EMBL" id="TDL88111.1"/>
    </source>
</evidence>
<keyword evidence="3" id="KW-1185">Reference proteome</keyword>
<name>A0A4R6AU44_9RHOB</name>
<dbReference type="EMBL" id="SMZO01000017">
    <property type="protein sequence ID" value="TDL88111.1"/>
    <property type="molecule type" value="Genomic_DNA"/>
</dbReference>
<organism evidence="2 3">
    <name type="scientific">Meridianimarinicoccus aquatilis</name>
    <dbReference type="NCBI Taxonomy" id="2552766"/>
    <lineage>
        <taxon>Bacteria</taxon>
        <taxon>Pseudomonadati</taxon>
        <taxon>Pseudomonadota</taxon>
        <taxon>Alphaproteobacteria</taxon>
        <taxon>Rhodobacterales</taxon>
        <taxon>Paracoccaceae</taxon>
        <taxon>Meridianimarinicoccus</taxon>
    </lineage>
</organism>
<dbReference type="AlphaFoldDB" id="A0A4R6AU44"/>
<comment type="caution">
    <text evidence="2">The sequence shown here is derived from an EMBL/GenBank/DDBJ whole genome shotgun (WGS) entry which is preliminary data.</text>
</comment>
<dbReference type="InterPro" id="IPR055343">
    <property type="entry name" value="CREG_beta-barrel"/>
</dbReference>
<dbReference type="SUPFAM" id="SSF50475">
    <property type="entry name" value="FMN-binding split barrel"/>
    <property type="match status" value="1"/>
</dbReference>
<proteinExistence type="predicted"/>
<dbReference type="OrthoDB" id="9814594at2"/>
<gene>
    <name evidence="2" type="ORF">E2L05_09425</name>
</gene>
<dbReference type="Proteomes" id="UP000294562">
    <property type="component" value="Unassembled WGS sequence"/>
</dbReference>
<evidence type="ECO:0000259" key="1">
    <source>
        <dbReference type="Pfam" id="PF13883"/>
    </source>
</evidence>
<reference evidence="2 3" key="1">
    <citation type="submission" date="2019-03" db="EMBL/GenBank/DDBJ databases">
        <title>Rhodobacteraceae bacterium SM1902, a new member of the family Rhodobacteraceae isolated from Yantai.</title>
        <authorList>
            <person name="Sun Y."/>
        </authorList>
    </citation>
    <scope>NUCLEOTIDE SEQUENCE [LARGE SCALE GENOMIC DNA]</scope>
    <source>
        <strain evidence="2 3">SM1902</strain>
    </source>
</reference>
<dbReference type="RefSeq" id="WP_133342666.1">
    <property type="nucleotide sequence ID" value="NZ_SMZO01000017.1"/>
</dbReference>
<feature type="domain" description="CREG-like beta-barrel" evidence="1">
    <location>
        <begin position="10"/>
        <end position="158"/>
    </location>
</feature>
<accession>A0A4R6AU44</accession>
<dbReference type="Pfam" id="PF13883">
    <property type="entry name" value="CREG_beta-barrel"/>
    <property type="match status" value="1"/>
</dbReference>
<dbReference type="InterPro" id="IPR012349">
    <property type="entry name" value="Split_barrel_FMN-bd"/>
</dbReference>